<accession>A0A6H5I2W6</accession>
<proteinExistence type="predicted"/>
<reference evidence="1 2" key="1">
    <citation type="submission" date="2020-02" db="EMBL/GenBank/DDBJ databases">
        <authorList>
            <person name="Ferguson B K."/>
        </authorList>
    </citation>
    <scope>NUCLEOTIDE SEQUENCE [LARGE SCALE GENOMIC DNA]</scope>
</reference>
<dbReference type="EMBL" id="CADCXV010000670">
    <property type="protein sequence ID" value="CAB0032197.1"/>
    <property type="molecule type" value="Genomic_DNA"/>
</dbReference>
<dbReference type="AlphaFoldDB" id="A0A6H5I2W6"/>
<organism evidence="1 2">
    <name type="scientific">Trichogramma brassicae</name>
    <dbReference type="NCBI Taxonomy" id="86971"/>
    <lineage>
        <taxon>Eukaryota</taxon>
        <taxon>Metazoa</taxon>
        <taxon>Ecdysozoa</taxon>
        <taxon>Arthropoda</taxon>
        <taxon>Hexapoda</taxon>
        <taxon>Insecta</taxon>
        <taxon>Pterygota</taxon>
        <taxon>Neoptera</taxon>
        <taxon>Endopterygota</taxon>
        <taxon>Hymenoptera</taxon>
        <taxon>Apocrita</taxon>
        <taxon>Proctotrupomorpha</taxon>
        <taxon>Chalcidoidea</taxon>
        <taxon>Trichogrammatidae</taxon>
        <taxon>Trichogramma</taxon>
    </lineage>
</organism>
<protein>
    <submittedName>
        <fullName evidence="1">Uncharacterized protein</fullName>
    </submittedName>
</protein>
<evidence type="ECO:0000313" key="2">
    <source>
        <dbReference type="Proteomes" id="UP000479190"/>
    </source>
</evidence>
<name>A0A6H5I2W6_9HYME</name>
<gene>
    <name evidence="1" type="ORF">TBRA_LOCUS4141</name>
</gene>
<dbReference type="Proteomes" id="UP000479190">
    <property type="component" value="Unassembled WGS sequence"/>
</dbReference>
<keyword evidence="2" id="KW-1185">Reference proteome</keyword>
<evidence type="ECO:0000313" key="1">
    <source>
        <dbReference type="EMBL" id="CAB0032197.1"/>
    </source>
</evidence>
<sequence>MRSPYGFRRNRSQPRSFDARKSTLYSRFLLASRYARRVSELLPCSFYYSALTRKLHFSLGPLIFRVGAKKKIRAISSLRRNVVESYTWACCRYPQAIHPAVVYDHDSSYVPYITSSTDLRPREVFVFFTAHTEKEKEREPSRQKNKLGGREREKKRSIVLDVREYVRPVFMYIRYGGSGGCGRYTGAVGASGGGERPTRAHLDPRGFTSSFRCRYTRAPATVAASTLYARASAIPSRYVQRVPHPLRSQAQKLHDLLALLHWLYVTRLYVCKGVLKPCIERAAQDERGLSRACSNSSDSLARASSLGAFSCAPMCTYSSLDPRTTRERLYTCIASPCMHTRVFGQGERARLNYTSEVTNRSLLSLAVADPPSRWFNCPMPRSATVSRIHTHISTPPRVHQRAYDSTELDIALAHTRPRVHTYIVCVYPRTATATHTWRSFAHVVVCRVRRVCPLKSMCDSAATPEFSEFVSFDRFCLELPSFINASLYMHTINVSFNIAVYLHGAWRNCCRWLLLCTEKLRPKWLYSIKKVQNFSTSPSPSCTLSRSLPRLELPLELHDRQGNVESNVVVV</sequence>